<dbReference type="KEGG" id="plon:Pla110_44120"/>
<evidence type="ECO:0000313" key="1">
    <source>
        <dbReference type="EMBL" id="QDU82651.1"/>
    </source>
</evidence>
<dbReference type="AlphaFoldDB" id="A0A518CTT9"/>
<accession>A0A518CTT9</accession>
<dbReference type="Proteomes" id="UP000317178">
    <property type="component" value="Chromosome"/>
</dbReference>
<protein>
    <submittedName>
        <fullName evidence="1">Uncharacterized protein</fullName>
    </submittedName>
</protein>
<reference evidence="1 2" key="1">
    <citation type="submission" date="2019-02" db="EMBL/GenBank/DDBJ databases">
        <title>Deep-cultivation of Planctomycetes and their phenomic and genomic characterization uncovers novel biology.</title>
        <authorList>
            <person name="Wiegand S."/>
            <person name="Jogler M."/>
            <person name="Boedeker C."/>
            <person name="Pinto D."/>
            <person name="Vollmers J."/>
            <person name="Rivas-Marin E."/>
            <person name="Kohn T."/>
            <person name="Peeters S.H."/>
            <person name="Heuer A."/>
            <person name="Rast P."/>
            <person name="Oberbeckmann S."/>
            <person name="Bunk B."/>
            <person name="Jeske O."/>
            <person name="Meyerdierks A."/>
            <person name="Storesund J.E."/>
            <person name="Kallscheuer N."/>
            <person name="Luecker S."/>
            <person name="Lage O.M."/>
            <person name="Pohl T."/>
            <person name="Merkel B.J."/>
            <person name="Hornburger P."/>
            <person name="Mueller R.-W."/>
            <person name="Bruemmer F."/>
            <person name="Labrenz M."/>
            <person name="Spormann A.M."/>
            <person name="Op den Camp H."/>
            <person name="Overmann J."/>
            <person name="Amann R."/>
            <person name="Jetten M.S.M."/>
            <person name="Mascher T."/>
            <person name="Medema M.H."/>
            <person name="Devos D.P."/>
            <person name="Kaster A.-K."/>
            <person name="Ovreas L."/>
            <person name="Rohde M."/>
            <person name="Galperin M.Y."/>
            <person name="Jogler C."/>
        </authorList>
    </citation>
    <scope>NUCLEOTIDE SEQUENCE [LARGE SCALE GENOMIC DNA]</scope>
    <source>
        <strain evidence="1 2">Pla110</strain>
    </source>
</reference>
<dbReference type="RefSeq" id="WP_144999025.1">
    <property type="nucleotide sequence ID" value="NZ_CP036281.1"/>
</dbReference>
<keyword evidence="2" id="KW-1185">Reference proteome</keyword>
<gene>
    <name evidence="1" type="ORF">Pla110_44120</name>
</gene>
<organism evidence="1 2">
    <name type="scientific">Polystyrenella longa</name>
    <dbReference type="NCBI Taxonomy" id="2528007"/>
    <lineage>
        <taxon>Bacteria</taxon>
        <taxon>Pseudomonadati</taxon>
        <taxon>Planctomycetota</taxon>
        <taxon>Planctomycetia</taxon>
        <taxon>Planctomycetales</taxon>
        <taxon>Planctomycetaceae</taxon>
        <taxon>Polystyrenella</taxon>
    </lineage>
</organism>
<evidence type="ECO:0000313" key="2">
    <source>
        <dbReference type="Proteomes" id="UP000317178"/>
    </source>
</evidence>
<sequence>MTIKRMTRNGLVKSDFPKGEPVRFEAIIDSGCGWEFDAPLHFCKPFHRYCIVTSVCNATIEDRIERFMIDLDIHGYVEGDHDTWPYDNAQYIKGLFYRARKAKVRRGVSYFACDVIVRKWGNEDECVEYDVEWVATNDDE</sequence>
<name>A0A518CTT9_9PLAN</name>
<proteinExistence type="predicted"/>
<dbReference type="EMBL" id="CP036281">
    <property type="protein sequence ID" value="QDU82651.1"/>
    <property type="molecule type" value="Genomic_DNA"/>
</dbReference>